<evidence type="ECO:0000259" key="5">
    <source>
        <dbReference type="Pfam" id="PF26252"/>
    </source>
</evidence>
<dbReference type="EC" id="2.7.7.48" evidence="2"/>
<dbReference type="InterPro" id="IPR058697">
    <property type="entry name" value="RDRP3-5_N"/>
</dbReference>
<dbReference type="PANTHER" id="PTHR23079">
    <property type="entry name" value="RNA-DEPENDENT RNA POLYMERASE"/>
    <property type="match status" value="1"/>
</dbReference>
<feature type="domain" description="RDRP3-5 N-terminal" evidence="4">
    <location>
        <begin position="12"/>
        <end position="76"/>
    </location>
</feature>
<reference evidence="6" key="1">
    <citation type="submission" date="2018-02" db="EMBL/GenBank/DDBJ databases">
        <title>Rhizophora mucronata_Transcriptome.</title>
        <authorList>
            <person name="Meera S.P."/>
            <person name="Sreeshan A."/>
            <person name="Augustine A."/>
        </authorList>
    </citation>
    <scope>NUCLEOTIDE SEQUENCE</scope>
    <source>
        <tissue evidence="6">Leaf</tissue>
    </source>
</reference>
<proteinExistence type="inferred from homology"/>
<dbReference type="InterPro" id="IPR058751">
    <property type="entry name" value="RDRP_helical"/>
</dbReference>
<feature type="domain" description="RDRP helical" evidence="5">
    <location>
        <begin position="151"/>
        <end position="216"/>
    </location>
</feature>
<accession>A0A2P2JAH6</accession>
<comment type="function">
    <text evidence="1 2">Probably involved in the RNA silencing pathway and required for the generation of small interfering RNAs (siRNAs).</text>
</comment>
<dbReference type="Pfam" id="PF05183">
    <property type="entry name" value="RdRP"/>
    <property type="match status" value="1"/>
</dbReference>
<evidence type="ECO:0000313" key="6">
    <source>
        <dbReference type="EMBL" id="MBW90469.1"/>
    </source>
</evidence>
<dbReference type="AlphaFoldDB" id="A0A2P2JAH6"/>
<evidence type="ECO:0000256" key="2">
    <source>
        <dbReference type="RuleBase" id="RU363098"/>
    </source>
</evidence>
<name>A0A2P2JAH6_RHIMU</name>
<dbReference type="GO" id="GO:0003968">
    <property type="term" value="F:RNA-directed RNA polymerase activity"/>
    <property type="evidence" value="ECO:0007669"/>
    <property type="project" value="UniProtKB-KW"/>
</dbReference>
<comment type="similarity">
    <text evidence="2">Belongs to the RdRP family.</text>
</comment>
<protein>
    <recommendedName>
        <fullName evidence="2">RNA-dependent RNA polymerase</fullName>
        <ecNumber evidence="2">2.7.7.48</ecNumber>
    </recommendedName>
</protein>
<dbReference type="PANTHER" id="PTHR23079:SF55">
    <property type="entry name" value="RNA-DIRECTED RNA POLYMERASE"/>
    <property type="match status" value="1"/>
</dbReference>
<keyword evidence="2" id="KW-0943">RNA-mediated gene silencing</keyword>
<dbReference type="InterPro" id="IPR007855">
    <property type="entry name" value="RDRP"/>
</dbReference>
<keyword evidence="2" id="KW-0694">RNA-binding</keyword>
<feature type="domain" description="RDRP core" evidence="3">
    <location>
        <begin position="241"/>
        <end position="533"/>
    </location>
</feature>
<dbReference type="EMBL" id="GGEC01009986">
    <property type="protein sequence ID" value="MBW90469.1"/>
    <property type="molecule type" value="Transcribed_RNA"/>
</dbReference>
<dbReference type="Pfam" id="PF26252">
    <property type="entry name" value="RdRP_helical"/>
    <property type="match status" value="1"/>
</dbReference>
<comment type="catalytic activity">
    <reaction evidence="2">
        <text>RNA(n) + a ribonucleoside 5'-triphosphate = RNA(n+1) + diphosphate</text>
        <dbReference type="Rhea" id="RHEA:21248"/>
        <dbReference type="Rhea" id="RHEA-COMP:14527"/>
        <dbReference type="Rhea" id="RHEA-COMP:17342"/>
        <dbReference type="ChEBI" id="CHEBI:33019"/>
        <dbReference type="ChEBI" id="CHEBI:61557"/>
        <dbReference type="ChEBI" id="CHEBI:140395"/>
        <dbReference type="EC" id="2.7.7.48"/>
    </reaction>
</comment>
<dbReference type="GO" id="GO:0031380">
    <property type="term" value="C:nuclear RNA-directed RNA polymerase complex"/>
    <property type="evidence" value="ECO:0007669"/>
    <property type="project" value="TreeGrafter"/>
</dbReference>
<evidence type="ECO:0000259" key="4">
    <source>
        <dbReference type="Pfam" id="PF26249"/>
    </source>
</evidence>
<organism evidence="6">
    <name type="scientific">Rhizophora mucronata</name>
    <name type="common">Asiatic mangrove</name>
    <dbReference type="NCBI Taxonomy" id="61149"/>
    <lineage>
        <taxon>Eukaryota</taxon>
        <taxon>Viridiplantae</taxon>
        <taxon>Streptophyta</taxon>
        <taxon>Embryophyta</taxon>
        <taxon>Tracheophyta</taxon>
        <taxon>Spermatophyta</taxon>
        <taxon>Magnoliopsida</taxon>
        <taxon>eudicotyledons</taxon>
        <taxon>Gunneridae</taxon>
        <taxon>Pentapetalae</taxon>
        <taxon>rosids</taxon>
        <taxon>fabids</taxon>
        <taxon>Malpighiales</taxon>
        <taxon>Rhizophoraceae</taxon>
        <taxon>Rhizophora</taxon>
    </lineage>
</organism>
<keyword evidence="2" id="KW-0548">Nucleotidyltransferase</keyword>
<dbReference type="InterPro" id="IPR057596">
    <property type="entry name" value="RDRP_core"/>
</dbReference>
<dbReference type="GO" id="GO:0030422">
    <property type="term" value="P:siRNA processing"/>
    <property type="evidence" value="ECO:0007669"/>
    <property type="project" value="TreeGrafter"/>
</dbReference>
<evidence type="ECO:0000259" key="3">
    <source>
        <dbReference type="Pfam" id="PF05183"/>
    </source>
</evidence>
<keyword evidence="2" id="KW-0696">RNA-directed RNA polymerase</keyword>
<dbReference type="Pfam" id="PF26249">
    <property type="entry name" value="4HB_RdRP3_N"/>
    <property type="match status" value="1"/>
</dbReference>
<evidence type="ECO:0000256" key="1">
    <source>
        <dbReference type="ARBA" id="ARBA00093763"/>
    </source>
</evidence>
<dbReference type="GO" id="GO:0003723">
    <property type="term" value="F:RNA binding"/>
    <property type="evidence" value="ECO:0007669"/>
    <property type="project" value="UniProtKB-KW"/>
</dbReference>
<sequence length="535" mass="59666">MTDSCAQRQNQPPLPPAVEEWIRRICIEQNQPPLGVDARKRLATLGEATAIGILRTISRTEIKYSFDGFVLYLASSVQGKHGSSPSRSPTLSASPSKSLCSSLLENRNPAPTVTPVLFDSRVDHNSQSVTPMQLETSDNNPGIVGKPAISPQLEALGELEFRKAFLILSYIGGAPLEKVISVGEIQTLKDLPMYKFEEEVWTSLGSRCGYIKANERTKSIHWDSGKTHTYHCHVTLNGSYKFKGPYLTPTKNVLQRVVGDDNILSVKFEEEKMDDRNLAGCSRDYFATYGRFAREGIFVGLRCYHFFVYKDGGKEEKKKNPTSSPVKCFFVRMESEAKIDCKDYVFSHKTVREARALFVHAESLSSLSKYMVRLSLLLSKTVNMQVNLSEVNIETIPDVQCKDEDGNIVLDKDGQICIHTDGTGFISEDLALKCPRNIFKGQGTNPNIVKTALCLEESQEKCMEMRSSKPHGGLWPLLIQFRLFHNGCAVKGTLLVNRKLPVKTICVRPSMIKVETDPKLVGKSTKSSLEIVGTR</sequence>
<keyword evidence="2" id="KW-0808">Transferase</keyword>